<evidence type="ECO:0000256" key="1">
    <source>
        <dbReference type="SAM" id="MobiDB-lite"/>
    </source>
</evidence>
<dbReference type="Proteomes" id="UP000663249">
    <property type="component" value="Chromosome"/>
</dbReference>
<accession>A0ABX7JTZ8</accession>
<sequence length="49" mass="5178">MFALCAPSNLIVLPLAAAGFVAPCQGLRPGGQDQLPGTQVKDLRRRRSS</sequence>
<name>A0ABX7JTZ8_9PSED</name>
<dbReference type="RefSeq" id="WP_205476667.1">
    <property type="nucleotide sequence ID" value="NZ_CP070506.1"/>
</dbReference>
<gene>
    <name evidence="3" type="ORF">JTY93_17220</name>
</gene>
<evidence type="ECO:0000256" key="2">
    <source>
        <dbReference type="SAM" id="SignalP"/>
    </source>
</evidence>
<feature type="chain" id="PRO_5046798280" evidence="2">
    <location>
        <begin position="18"/>
        <end position="49"/>
    </location>
</feature>
<protein>
    <submittedName>
        <fullName evidence="3">Uncharacterized protein</fullName>
    </submittedName>
</protein>
<evidence type="ECO:0000313" key="3">
    <source>
        <dbReference type="EMBL" id="QSB38035.1"/>
    </source>
</evidence>
<feature type="region of interest" description="Disordered" evidence="1">
    <location>
        <begin position="28"/>
        <end position="49"/>
    </location>
</feature>
<feature type="signal peptide" evidence="2">
    <location>
        <begin position="1"/>
        <end position="17"/>
    </location>
</feature>
<reference evidence="3 4" key="1">
    <citation type="submission" date="2021-02" db="EMBL/GenBank/DDBJ databases">
        <title>Genomic and phenotypic characterization of Pseudomonas hygromyciniae, a novel bacterial species discovered from a commercially purchased antibiotic vial.</title>
        <authorList>
            <person name="Turner T.L."/>
            <person name="Mitra S.D."/>
            <person name="Kochan T.J."/>
            <person name="Pincus N.B."/>
            <person name="Lebrun-Corbin M."/>
            <person name="Cheung B."/>
            <person name="Gatesy S.W."/>
            <person name="Afzal T."/>
            <person name="Ozer E.A."/>
            <person name="Hauser A.R."/>
        </authorList>
    </citation>
    <scope>NUCLEOTIDE SEQUENCE [LARGE SCALE GENOMIC DNA]</scope>
    <source>
        <strain evidence="3 4">SDM007</strain>
    </source>
</reference>
<organism evidence="3 4">
    <name type="scientific">Pseudomonas hygromyciniae</name>
    <dbReference type="NCBI Taxonomy" id="2812000"/>
    <lineage>
        <taxon>Bacteria</taxon>
        <taxon>Pseudomonadati</taxon>
        <taxon>Pseudomonadota</taxon>
        <taxon>Gammaproteobacteria</taxon>
        <taxon>Pseudomonadales</taxon>
        <taxon>Pseudomonadaceae</taxon>
        <taxon>Pseudomonas</taxon>
    </lineage>
</organism>
<keyword evidence="4" id="KW-1185">Reference proteome</keyword>
<evidence type="ECO:0000313" key="4">
    <source>
        <dbReference type="Proteomes" id="UP000663249"/>
    </source>
</evidence>
<dbReference type="EMBL" id="CP070506">
    <property type="protein sequence ID" value="QSB38035.1"/>
    <property type="molecule type" value="Genomic_DNA"/>
</dbReference>
<keyword evidence="2" id="KW-0732">Signal</keyword>
<proteinExistence type="predicted"/>